<gene>
    <name evidence="2" type="primary">Cnig_chr_IV.g12508</name>
    <name evidence="2" type="ORF">B9Z55_012508</name>
</gene>
<dbReference type="AlphaFoldDB" id="A0A2G5TXG7"/>
<protein>
    <recommendedName>
        <fullName evidence="4">DUF38 domain-containing protein</fullName>
    </recommendedName>
</protein>
<evidence type="ECO:0000313" key="3">
    <source>
        <dbReference type="Proteomes" id="UP000230233"/>
    </source>
</evidence>
<accession>A0A2G5TXG7</accession>
<evidence type="ECO:0000256" key="1">
    <source>
        <dbReference type="SAM" id="MobiDB-lite"/>
    </source>
</evidence>
<dbReference type="Proteomes" id="UP000230233">
    <property type="component" value="Chromosome IV"/>
</dbReference>
<organism evidence="2 3">
    <name type="scientific">Caenorhabditis nigoni</name>
    <dbReference type="NCBI Taxonomy" id="1611254"/>
    <lineage>
        <taxon>Eukaryota</taxon>
        <taxon>Metazoa</taxon>
        <taxon>Ecdysozoa</taxon>
        <taxon>Nematoda</taxon>
        <taxon>Chromadorea</taxon>
        <taxon>Rhabditida</taxon>
        <taxon>Rhabditina</taxon>
        <taxon>Rhabditomorpha</taxon>
        <taxon>Rhabditoidea</taxon>
        <taxon>Rhabditidae</taxon>
        <taxon>Peloderinae</taxon>
        <taxon>Caenorhabditis</taxon>
    </lineage>
</organism>
<evidence type="ECO:0000313" key="2">
    <source>
        <dbReference type="EMBL" id="PIC32009.1"/>
    </source>
</evidence>
<comment type="caution">
    <text evidence="2">The sequence shown here is derived from an EMBL/GenBank/DDBJ whole genome shotgun (WGS) entry which is preliminary data.</text>
</comment>
<keyword evidence="3" id="KW-1185">Reference proteome</keyword>
<name>A0A2G5TXG7_9PELO</name>
<feature type="compositionally biased region" description="Basic and acidic residues" evidence="1">
    <location>
        <begin position="28"/>
        <end position="42"/>
    </location>
</feature>
<feature type="region of interest" description="Disordered" evidence="1">
    <location>
        <begin position="28"/>
        <end position="78"/>
    </location>
</feature>
<proteinExistence type="predicted"/>
<sequence length="542" mass="62778">MTHPFRTDKAELEKKLLELYKKGYTMKQAHEKEFSKKSEISDKQGTSQDVEVDAIPSKRKKSSLSEESSSSSMKDEAPSAMARLLSYFKRKYPIGEERASVDSSNSSNDAQKSDSPEAFSSDESSDGRENEKSLKEIYCSSSNDLTNDDPISMNIVDEFFTLEADKEFKLINKADKESKSKDEAEKKIKLIERLEDIVKLLRLRRLSTSCCETAESYTLPIKSIKWLTGIEKFIEIEITDHQNSTIKINYSKEESTEEEEIVKYIQTDSGYSVKTKKFKVAAACDLVYLLSTKNVKLETLNFDIEPCNKEHAGSFPEHDTLKIVLSLWYLHLADNYSINAKKFEFTISRKCDSEERSVNLLYEFLGHFLFGYLETIKLRVWESSEMISSLNRDQKLDKPFKLEEDGWSQCDLTVYQQWMHAVELYIQDDLFQKDWEKFWHFKTIRLMSLGVDDVVKLVETYNQHTPHIGSIITVQDAHPLDLKAIRTKLSEIFGKFEDPPNESRFRLSSKELEAILEFKDFEIKVVDVEKQKSTDQLPEDLE</sequence>
<feature type="region of interest" description="Disordered" evidence="1">
    <location>
        <begin position="97"/>
        <end position="133"/>
    </location>
</feature>
<dbReference type="EMBL" id="PDUG01000004">
    <property type="protein sequence ID" value="PIC32009.1"/>
    <property type="molecule type" value="Genomic_DNA"/>
</dbReference>
<feature type="compositionally biased region" description="Low complexity" evidence="1">
    <location>
        <begin position="101"/>
        <end position="110"/>
    </location>
</feature>
<reference evidence="3" key="1">
    <citation type="submission" date="2017-10" db="EMBL/GenBank/DDBJ databases">
        <title>Rapid genome shrinkage in a self-fertile nematode reveals novel sperm competition proteins.</title>
        <authorList>
            <person name="Yin D."/>
            <person name="Schwarz E.M."/>
            <person name="Thomas C.G."/>
            <person name="Felde R.L."/>
            <person name="Korf I.F."/>
            <person name="Cutter A.D."/>
            <person name="Schartner C.M."/>
            <person name="Ralston E.J."/>
            <person name="Meyer B.J."/>
            <person name="Haag E.S."/>
        </authorList>
    </citation>
    <scope>NUCLEOTIDE SEQUENCE [LARGE SCALE GENOMIC DNA]</scope>
    <source>
        <strain evidence="3">JU1422</strain>
    </source>
</reference>
<evidence type="ECO:0008006" key="4">
    <source>
        <dbReference type="Google" id="ProtNLM"/>
    </source>
</evidence>